<feature type="coiled-coil region" evidence="1">
    <location>
        <begin position="119"/>
        <end position="160"/>
    </location>
</feature>
<evidence type="ECO:0000313" key="3">
    <source>
        <dbReference type="Proteomes" id="UP000789901"/>
    </source>
</evidence>
<proteinExistence type="predicted"/>
<keyword evidence="3" id="KW-1185">Reference proteome</keyword>
<gene>
    <name evidence="2" type="ORF">GMARGA_LOCUS10753</name>
</gene>
<protein>
    <submittedName>
        <fullName evidence="2">38832_t:CDS:1</fullName>
    </submittedName>
</protein>
<accession>A0ABN7UW10</accession>
<evidence type="ECO:0000313" key="2">
    <source>
        <dbReference type="EMBL" id="CAG8677100.1"/>
    </source>
</evidence>
<name>A0ABN7UW10_GIGMA</name>
<dbReference type="EMBL" id="CAJVQB010006100">
    <property type="protein sequence ID" value="CAG8677100.1"/>
    <property type="molecule type" value="Genomic_DNA"/>
</dbReference>
<sequence length="163" mass="19833">MSKNSVIERWVPKNFPLYEIIKKLLNMSQENTSSHTTASHESLLDSTRGYDDIVKENNRLQEDVKQLREDKQVFQTLLIQSQKSFEEQQKSFEEQQKSFEEQLNDFKYVFNQQIQLLQNQSYEHQLDRRDDTIKDLRRDNERLQDRCDAYEENQERIDHLWDD</sequence>
<reference evidence="2 3" key="1">
    <citation type="submission" date="2021-06" db="EMBL/GenBank/DDBJ databases">
        <authorList>
            <person name="Kallberg Y."/>
            <person name="Tangrot J."/>
            <person name="Rosling A."/>
        </authorList>
    </citation>
    <scope>NUCLEOTIDE SEQUENCE [LARGE SCALE GENOMIC DNA]</scope>
    <source>
        <strain evidence="2 3">120-4 pot B 10/14</strain>
    </source>
</reference>
<keyword evidence="1" id="KW-0175">Coiled coil</keyword>
<organism evidence="2 3">
    <name type="scientific">Gigaspora margarita</name>
    <dbReference type="NCBI Taxonomy" id="4874"/>
    <lineage>
        <taxon>Eukaryota</taxon>
        <taxon>Fungi</taxon>
        <taxon>Fungi incertae sedis</taxon>
        <taxon>Mucoromycota</taxon>
        <taxon>Glomeromycotina</taxon>
        <taxon>Glomeromycetes</taxon>
        <taxon>Diversisporales</taxon>
        <taxon>Gigasporaceae</taxon>
        <taxon>Gigaspora</taxon>
    </lineage>
</organism>
<feature type="coiled-coil region" evidence="1">
    <location>
        <begin position="50"/>
        <end position="77"/>
    </location>
</feature>
<comment type="caution">
    <text evidence="2">The sequence shown here is derived from an EMBL/GenBank/DDBJ whole genome shotgun (WGS) entry which is preliminary data.</text>
</comment>
<dbReference type="Proteomes" id="UP000789901">
    <property type="component" value="Unassembled WGS sequence"/>
</dbReference>
<evidence type="ECO:0000256" key="1">
    <source>
        <dbReference type="SAM" id="Coils"/>
    </source>
</evidence>